<evidence type="ECO:0000313" key="3">
    <source>
        <dbReference type="Proteomes" id="UP000772434"/>
    </source>
</evidence>
<dbReference type="AlphaFoldDB" id="A0A9P5UAE2"/>
<reference evidence="2" key="1">
    <citation type="submission" date="2020-11" db="EMBL/GenBank/DDBJ databases">
        <authorList>
            <consortium name="DOE Joint Genome Institute"/>
            <person name="Ahrendt S."/>
            <person name="Riley R."/>
            <person name="Andreopoulos W."/>
            <person name="Labutti K."/>
            <person name="Pangilinan J."/>
            <person name="Ruiz-Duenas F.J."/>
            <person name="Barrasa J.M."/>
            <person name="Sanchez-Garcia M."/>
            <person name="Camarero S."/>
            <person name="Miyauchi S."/>
            <person name="Serrano A."/>
            <person name="Linde D."/>
            <person name="Babiker R."/>
            <person name="Drula E."/>
            <person name="Ayuso-Fernandez I."/>
            <person name="Pacheco R."/>
            <person name="Padilla G."/>
            <person name="Ferreira P."/>
            <person name="Barriuso J."/>
            <person name="Kellner H."/>
            <person name="Castanera R."/>
            <person name="Alfaro M."/>
            <person name="Ramirez L."/>
            <person name="Pisabarro A.G."/>
            <person name="Kuo A."/>
            <person name="Tritt A."/>
            <person name="Lipzen A."/>
            <person name="He G."/>
            <person name="Yan M."/>
            <person name="Ng V."/>
            <person name="Cullen D."/>
            <person name="Martin F."/>
            <person name="Rosso M.-N."/>
            <person name="Henrissat B."/>
            <person name="Hibbett D."/>
            <person name="Martinez A.T."/>
            <person name="Grigoriev I.V."/>
        </authorList>
    </citation>
    <scope>NUCLEOTIDE SEQUENCE</scope>
    <source>
        <strain evidence="2">AH 40177</strain>
    </source>
</reference>
<feature type="compositionally biased region" description="Low complexity" evidence="1">
    <location>
        <begin position="268"/>
        <end position="278"/>
    </location>
</feature>
<evidence type="ECO:0000313" key="2">
    <source>
        <dbReference type="EMBL" id="KAF9071914.1"/>
    </source>
</evidence>
<accession>A0A9P5UAE2</accession>
<dbReference type="Proteomes" id="UP000772434">
    <property type="component" value="Unassembled WGS sequence"/>
</dbReference>
<dbReference type="OrthoDB" id="3261928at2759"/>
<sequence length="364" mass="39962">MVNLSLQDAARTAVITACLEAHSEQENFIAGDVNGPPFKMCWTGVNKSDALCIETNTDWDMAVTALKARKSRSTSVTVEFDVDQMHPWKARKRVSSSSTIAVDDDLTDSSLELGAGTKVPRLDLFSEDDHLHGRMILKLQKKYPCNEHQGEHGQPGHCFVDTTGKHMGLNHRKFAIWASAIVAGDCTVHAPPNSVEFDGLRDGRLTTVKPRGRTHIPAAETSSANNLQSLLMAATVSVLQNSLSGNQVTPPQRNQVPVPETPERPRTRTNIPSSPISPIPSSLGELHTFLADLKQSRGLDFTSAEYLFEQKEFTPDIIPSVRVATLCELTGAPEGRVLKMVDFAKSWNARLLKKKDKAFRTLAT</sequence>
<protein>
    <submittedName>
        <fullName evidence="2">Uncharacterized protein</fullName>
    </submittedName>
</protein>
<feature type="region of interest" description="Disordered" evidence="1">
    <location>
        <begin position="244"/>
        <end position="278"/>
    </location>
</feature>
<name>A0A9P5UAE2_9AGAR</name>
<dbReference type="EMBL" id="JADNRY010000029">
    <property type="protein sequence ID" value="KAF9071914.1"/>
    <property type="molecule type" value="Genomic_DNA"/>
</dbReference>
<feature type="compositionally biased region" description="Polar residues" evidence="1">
    <location>
        <begin position="244"/>
        <end position="255"/>
    </location>
</feature>
<comment type="caution">
    <text evidence="2">The sequence shown here is derived from an EMBL/GenBank/DDBJ whole genome shotgun (WGS) entry which is preliminary data.</text>
</comment>
<proteinExistence type="predicted"/>
<organism evidence="2 3">
    <name type="scientific">Rhodocollybia butyracea</name>
    <dbReference type="NCBI Taxonomy" id="206335"/>
    <lineage>
        <taxon>Eukaryota</taxon>
        <taxon>Fungi</taxon>
        <taxon>Dikarya</taxon>
        <taxon>Basidiomycota</taxon>
        <taxon>Agaricomycotina</taxon>
        <taxon>Agaricomycetes</taxon>
        <taxon>Agaricomycetidae</taxon>
        <taxon>Agaricales</taxon>
        <taxon>Marasmiineae</taxon>
        <taxon>Omphalotaceae</taxon>
        <taxon>Rhodocollybia</taxon>
    </lineage>
</organism>
<gene>
    <name evidence="2" type="ORF">BDP27DRAFT_1262192</name>
</gene>
<keyword evidence="3" id="KW-1185">Reference proteome</keyword>
<evidence type="ECO:0000256" key="1">
    <source>
        <dbReference type="SAM" id="MobiDB-lite"/>
    </source>
</evidence>